<dbReference type="Pfam" id="PF00589">
    <property type="entry name" value="Phage_integrase"/>
    <property type="match status" value="1"/>
</dbReference>
<dbReference type="SUPFAM" id="SSF56349">
    <property type="entry name" value="DNA breaking-rejoining enzymes"/>
    <property type="match status" value="1"/>
</dbReference>
<dbReference type="InterPro" id="IPR002104">
    <property type="entry name" value="Integrase_catalytic"/>
</dbReference>
<evidence type="ECO:0000313" key="3">
    <source>
        <dbReference type="EMBL" id="KAA6329704.1"/>
    </source>
</evidence>
<evidence type="ECO:0000256" key="1">
    <source>
        <dbReference type="ARBA" id="ARBA00023172"/>
    </source>
</evidence>
<organism evidence="3">
    <name type="scientific">termite gut metagenome</name>
    <dbReference type="NCBI Taxonomy" id="433724"/>
    <lineage>
        <taxon>unclassified sequences</taxon>
        <taxon>metagenomes</taxon>
        <taxon>organismal metagenomes</taxon>
    </lineage>
</organism>
<dbReference type="GO" id="GO:0015074">
    <property type="term" value="P:DNA integration"/>
    <property type="evidence" value="ECO:0007669"/>
    <property type="project" value="InterPro"/>
</dbReference>
<dbReference type="Gene3D" id="1.10.443.10">
    <property type="entry name" value="Intergrase catalytic core"/>
    <property type="match status" value="1"/>
</dbReference>
<reference evidence="3" key="1">
    <citation type="submission" date="2019-03" db="EMBL/GenBank/DDBJ databases">
        <title>Single cell metagenomics reveals metabolic interactions within the superorganism composed of flagellate Streblomastix strix and complex community of Bacteroidetes bacteria on its surface.</title>
        <authorList>
            <person name="Treitli S.C."/>
            <person name="Kolisko M."/>
            <person name="Husnik F."/>
            <person name="Keeling P."/>
            <person name="Hampl V."/>
        </authorList>
    </citation>
    <scope>NUCLEOTIDE SEQUENCE</scope>
    <source>
        <strain evidence="3">STM</strain>
    </source>
</reference>
<feature type="domain" description="Tyr recombinase" evidence="2">
    <location>
        <begin position="1"/>
        <end position="96"/>
    </location>
</feature>
<dbReference type="InterPro" id="IPR013762">
    <property type="entry name" value="Integrase-like_cat_sf"/>
</dbReference>
<keyword evidence="1" id="KW-0233">DNA recombination</keyword>
<sequence>MFLKGRSIRIVPLLENQILLLNKYIAENKMDDPVKSKHPLFFNTRNEKLTRGGIIYILQKYIETARSENPTLIPDGITCHSLRHSKAMHLYKQEFH</sequence>
<dbReference type="GO" id="GO:0003677">
    <property type="term" value="F:DNA binding"/>
    <property type="evidence" value="ECO:0007669"/>
    <property type="project" value="InterPro"/>
</dbReference>
<proteinExistence type="predicted"/>
<dbReference type="PROSITE" id="PS51898">
    <property type="entry name" value="TYR_RECOMBINASE"/>
    <property type="match status" value="1"/>
</dbReference>
<dbReference type="GO" id="GO:0006310">
    <property type="term" value="P:DNA recombination"/>
    <property type="evidence" value="ECO:0007669"/>
    <property type="project" value="UniProtKB-KW"/>
</dbReference>
<dbReference type="EMBL" id="SNRY01001607">
    <property type="protein sequence ID" value="KAA6329704.1"/>
    <property type="molecule type" value="Genomic_DNA"/>
</dbReference>
<comment type="caution">
    <text evidence="3">The sequence shown here is derived from an EMBL/GenBank/DDBJ whole genome shotgun (WGS) entry which is preliminary data.</text>
</comment>
<name>A0A5J4R8U3_9ZZZZ</name>
<accession>A0A5J4R8U3</accession>
<protein>
    <submittedName>
        <fullName evidence="3">Tyrosine recombinase XerD</fullName>
    </submittedName>
</protein>
<evidence type="ECO:0000259" key="2">
    <source>
        <dbReference type="PROSITE" id="PS51898"/>
    </source>
</evidence>
<dbReference type="AlphaFoldDB" id="A0A5J4R8U3"/>
<dbReference type="InterPro" id="IPR011010">
    <property type="entry name" value="DNA_brk_join_enz"/>
</dbReference>
<gene>
    <name evidence="3" type="ORF">EZS27_021512</name>
</gene>